<sequence>MLHQLVFRARFCLGLQLQNDHPQRQRVQPHREDSDVEDEFEDGWNGGRHFGQRGAREFDYRQRAKDVPTFHGSMNVEDFLDWMSELDTFFKLYEIPMGSRVELVAYKLKGVLK</sequence>
<evidence type="ECO:0000313" key="2">
    <source>
        <dbReference type="Proteomes" id="UP001151760"/>
    </source>
</evidence>
<reference evidence="1" key="2">
    <citation type="submission" date="2022-01" db="EMBL/GenBank/DDBJ databases">
        <authorList>
            <person name="Yamashiro T."/>
            <person name="Shiraishi A."/>
            <person name="Satake H."/>
            <person name="Nakayama K."/>
        </authorList>
    </citation>
    <scope>NUCLEOTIDE SEQUENCE</scope>
</reference>
<gene>
    <name evidence="1" type="ORF">Tco_0749777</name>
</gene>
<evidence type="ECO:0000313" key="1">
    <source>
        <dbReference type="EMBL" id="GJS83236.1"/>
    </source>
</evidence>
<keyword evidence="2" id="KW-1185">Reference proteome</keyword>
<dbReference type="EMBL" id="BQNB010010885">
    <property type="protein sequence ID" value="GJS83236.1"/>
    <property type="molecule type" value="Genomic_DNA"/>
</dbReference>
<proteinExistence type="predicted"/>
<comment type="caution">
    <text evidence="1">The sequence shown here is derived from an EMBL/GenBank/DDBJ whole genome shotgun (WGS) entry which is preliminary data.</text>
</comment>
<protein>
    <submittedName>
        <fullName evidence="1">Uncharacterized protein</fullName>
    </submittedName>
</protein>
<organism evidence="1 2">
    <name type="scientific">Tanacetum coccineum</name>
    <dbReference type="NCBI Taxonomy" id="301880"/>
    <lineage>
        <taxon>Eukaryota</taxon>
        <taxon>Viridiplantae</taxon>
        <taxon>Streptophyta</taxon>
        <taxon>Embryophyta</taxon>
        <taxon>Tracheophyta</taxon>
        <taxon>Spermatophyta</taxon>
        <taxon>Magnoliopsida</taxon>
        <taxon>eudicotyledons</taxon>
        <taxon>Gunneridae</taxon>
        <taxon>Pentapetalae</taxon>
        <taxon>asterids</taxon>
        <taxon>campanulids</taxon>
        <taxon>Asterales</taxon>
        <taxon>Asteraceae</taxon>
        <taxon>Asteroideae</taxon>
        <taxon>Anthemideae</taxon>
        <taxon>Anthemidinae</taxon>
        <taxon>Tanacetum</taxon>
    </lineage>
</organism>
<accession>A0ABQ4Z212</accession>
<dbReference type="Proteomes" id="UP001151760">
    <property type="component" value="Unassembled WGS sequence"/>
</dbReference>
<name>A0ABQ4Z212_9ASTR</name>
<reference evidence="1" key="1">
    <citation type="journal article" date="2022" name="Int. J. Mol. Sci.">
        <title>Draft Genome of Tanacetum Coccineum: Genomic Comparison of Closely Related Tanacetum-Family Plants.</title>
        <authorList>
            <person name="Yamashiro T."/>
            <person name="Shiraishi A."/>
            <person name="Nakayama K."/>
            <person name="Satake H."/>
        </authorList>
    </citation>
    <scope>NUCLEOTIDE SEQUENCE</scope>
</reference>